<dbReference type="PROSITE" id="PS50082">
    <property type="entry name" value="WD_REPEATS_2"/>
    <property type="match status" value="7"/>
</dbReference>
<protein>
    <recommendedName>
        <fullName evidence="6">Cullin N-terminal domain-containing protein</fullName>
    </recommendedName>
</protein>
<dbReference type="Gene3D" id="2.130.10.10">
    <property type="entry name" value="YVTN repeat-like/Quinoprotein amine dehydrogenase"/>
    <property type="match status" value="3"/>
</dbReference>
<feature type="domain" description="Cullin N-terminal" evidence="6">
    <location>
        <begin position="577"/>
        <end position="710"/>
    </location>
</feature>
<reference evidence="7" key="1">
    <citation type="submission" date="2020-05" db="EMBL/GenBank/DDBJ databases">
        <title>Mycena genomes resolve the evolution of fungal bioluminescence.</title>
        <authorList>
            <person name="Tsai I.J."/>
        </authorList>
    </citation>
    <scope>NUCLEOTIDE SEQUENCE</scope>
    <source>
        <strain evidence="7">CCC161011</strain>
    </source>
</reference>
<gene>
    <name evidence="7" type="ORF">MVEN_01159200</name>
</gene>
<keyword evidence="8" id="KW-1185">Reference proteome</keyword>
<dbReference type="PRINTS" id="PR00320">
    <property type="entry name" value="GPROTEINBRPT"/>
</dbReference>
<dbReference type="InterPro" id="IPR020472">
    <property type="entry name" value="WD40_PAC1"/>
</dbReference>
<feature type="transmembrane region" description="Helical" evidence="5">
    <location>
        <begin position="165"/>
        <end position="191"/>
    </location>
</feature>
<dbReference type="GO" id="GO:1990234">
    <property type="term" value="C:transferase complex"/>
    <property type="evidence" value="ECO:0007669"/>
    <property type="project" value="UniProtKB-ARBA"/>
</dbReference>
<sequence length="1070" mass="117041">MPITFGNTLSGGIQDISAVLSLVGTEQCEQHVGSALRGGGHGGYLYAAITPVSIFGSLGVAKAALMILFASLPRFGAQRLQHAGFDSAGDAVKMITLEGQRYVAETSLEELLKKHFIRDIRVLRMNVARDQFIKWNFQLLAMSCGIAIVGVIPYLSFSIHHDTSFLPLAIFFPLCRVVGGLLCVAAGQLLLQYRIALILRQRILFKLIGDPLKRRNDLKIPTKGIVWDEAIASEICLFSLHKFLAVPDNITGQQPFIGHLRWSLNQLHRNLQGLSFAADQGRTGLGSVGRPTRNALLWVQTKLEPLVTTSWLHWVLWTATLLGFGMSLLGYIGCFTVVQDPRSTTTDIYIWLSLEFLLALFRMGIWAWNPAGDDSAGLQIQLDSKGMLAMEDAEQTDQGHTVRIVNETEFLTGLTAYSGPVDINAIPRIEGYEPWYAWVKNDTARVQGRDDGILCIVLKGRHRLLCMQSDSHPTNADNVAGGPALHRASLVESALLGNAVRLPTSGDRLNADELDSLGSQIRDAVFKHHDFIMAIKNSRNNTVTVNVSWLLSDPVFERNVRQDSGYSEKQDLTVTVEILKKTIARILAPRGPLRYTEYIGAYTTLSNNTRALSAQLYDGLSNKLNQHTLQIGQFDIASTGDSNMSLSQYYDRHWEVYSKAIPTLSRLFTILDRNWVKDQREEGRDIETIANVALQCWKMNVLESEKLVEQLSVWNGPVQGNKVSIARYNQVSAFFRSRDLGPDDFEQMYLLRRVAAVTLRGHTGVVSSIAFSSEGMHIVSGSLDNTVQMWDAMTGEAVAQMVGHRDGVTCVRFSPDSSRVVSGSRDSTVRIWDAQSGVLIGVLEESTTTSGVTSVEFSPDGRTVISGSSEGTVRIWDAGSGRIRAVAAGHGAAEVTSVAFSPDGRRSVSGSTDNIVRIWDTDKLTLVMSFKGHNGPVYSVAFSPDGRRVASGSGDKTVNIWDTERGAFIAQLVGPTMAVTSVSFSSDGSRVVSGSLDGKVRIWDAGSAALIHEFETDHVTSVAFSTDGHRVASGSSDKKVRIWDVDSTTFVEPSTPVRSPGFSADGGHLV</sequence>
<dbReference type="InterPro" id="IPR036322">
    <property type="entry name" value="WD40_repeat_dom_sf"/>
</dbReference>
<dbReference type="InterPro" id="IPR015943">
    <property type="entry name" value="WD40/YVTN_repeat-like_dom_sf"/>
</dbReference>
<proteinExistence type="inferred from homology"/>
<dbReference type="Gene3D" id="1.20.1310.10">
    <property type="entry name" value="Cullin Repeats"/>
    <property type="match status" value="1"/>
</dbReference>
<evidence type="ECO:0000256" key="5">
    <source>
        <dbReference type="SAM" id="Phobius"/>
    </source>
</evidence>
<keyword evidence="5" id="KW-0472">Membrane</keyword>
<dbReference type="Proteomes" id="UP000620124">
    <property type="component" value="Unassembled WGS sequence"/>
</dbReference>
<feature type="repeat" description="WD" evidence="4">
    <location>
        <begin position="972"/>
        <end position="1013"/>
    </location>
</feature>
<keyword evidence="5" id="KW-1133">Transmembrane helix</keyword>
<dbReference type="InterPro" id="IPR001680">
    <property type="entry name" value="WD40_rpt"/>
</dbReference>
<evidence type="ECO:0000256" key="3">
    <source>
        <dbReference type="ARBA" id="ARBA00022737"/>
    </source>
</evidence>
<dbReference type="OrthoDB" id="3032844at2759"/>
<dbReference type="EMBL" id="JACAZI010000009">
    <property type="protein sequence ID" value="KAF7351971.1"/>
    <property type="molecule type" value="Genomic_DNA"/>
</dbReference>
<feature type="repeat" description="WD" evidence="4">
    <location>
        <begin position="759"/>
        <end position="800"/>
    </location>
</feature>
<accession>A0A8H7CXV3</accession>
<keyword evidence="5" id="KW-0812">Transmembrane</keyword>
<dbReference type="CDD" id="cd00200">
    <property type="entry name" value="WD40"/>
    <property type="match status" value="1"/>
</dbReference>
<dbReference type="InterPro" id="IPR001373">
    <property type="entry name" value="Cullin_N"/>
</dbReference>
<evidence type="ECO:0000256" key="4">
    <source>
        <dbReference type="PROSITE-ProRule" id="PRU00221"/>
    </source>
</evidence>
<evidence type="ECO:0000259" key="6">
    <source>
        <dbReference type="Pfam" id="PF00888"/>
    </source>
</evidence>
<dbReference type="GO" id="GO:0006511">
    <property type="term" value="P:ubiquitin-dependent protein catabolic process"/>
    <property type="evidence" value="ECO:0007669"/>
    <property type="project" value="InterPro"/>
</dbReference>
<dbReference type="InterPro" id="IPR019775">
    <property type="entry name" value="WD40_repeat_CS"/>
</dbReference>
<dbReference type="InterPro" id="IPR016159">
    <property type="entry name" value="Cullin_repeat-like_dom_sf"/>
</dbReference>
<dbReference type="PROSITE" id="PS50294">
    <property type="entry name" value="WD_REPEATS_REGION"/>
    <property type="match status" value="7"/>
</dbReference>
<feature type="repeat" description="WD" evidence="4">
    <location>
        <begin position="895"/>
        <end position="929"/>
    </location>
</feature>
<dbReference type="PANTHER" id="PTHR22847">
    <property type="entry name" value="WD40 REPEAT PROTEIN"/>
    <property type="match status" value="1"/>
</dbReference>
<evidence type="ECO:0000313" key="7">
    <source>
        <dbReference type="EMBL" id="KAF7351971.1"/>
    </source>
</evidence>
<dbReference type="SMART" id="SM00320">
    <property type="entry name" value="WD40"/>
    <property type="match status" value="7"/>
</dbReference>
<feature type="transmembrane region" description="Helical" evidence="5">
    <location>
        <begin position="44"/>
        <end position="70"/>
    </location>
</feature>
<dbReference type="Pfam" id="PF00400">
    <property type="entry name" value="WD40"/>
    <property type="match status" value="7"/>
</dbReference>
<evidence type="ECO:0000313" key="8">
    <source>
        <dbReference type="Proteomes" id="UP000620124"/>
    </source>
</evidence>
<dbReference type="SUPFAM" id="SSF50978">
    <property type="entry name" value="WD40 repeat-like"/>
    <property type="match status" value="1"/>
</dbReference>
<dbReference type="AlphaFoldDB" id="A0A8H7CXV3"/>
<dbReference type="Pfam" id="PF00888">
    <property type="entry name" value="Cullin"/>
    <property type="match status" value="1"/>
</dbReference>
<name>A0A8H7CXV3_9AGAR</name>
<feature type="repeat" description="WD" evidence="4">
    <location>
        <begin position="845"/>
        <end position="886"/>
    </location>
</feature>
<organism evidence="7 8">
    <name type="scientific">Mycena venus</name>
    <dbReference type="NCBI Taxonomy" id="2733690"/>
    <lineage>
        <taxon>Eukaryota</taxon>
        <taxon>Fungi</taxon>
        <taxon>Dikarya</taxon>
        <taxon>Basidiomycota</taxon>
        <taxon>Agaricomycotina</taxon>
        <taxon>Agaricomycetes</taxon>
        <taxon>Agaricomycetidae</taxon>
        <taxon>Agaricales</taxon>
        <taxon>Marasmiineae</taxon>
        <taxon>Mycenaceae</taxon>
        <taxon>Mycena</taxon>
    </lineage>
</organism>
<feature type="repeat" description="WD" evidence="4">
    <location>
        <begin position="930"/>
        <end position="971"/>
    </location>
</feature>
<dbReference type="PROSITE" id="PS00678">
    <property type="entry name" value="WD_REPEATS_1"/>
    <property type="match status" value="4"/>
</dbReference>
<comment type="caution">
    <text evidence="7">The sequence shown here is derived from an EMBL/GenBank/DDBJ whole genome shotgun (WGS) entry which is preliminary data.</text>
</comment>
<dbReference type="SUPFAM" id="SSF74788">
    <property type="entry name" value="Cullin repeat-like"/>
    <property type="match status" value="1"/>
</dbReference>
<dbReference type="GO" id="GO:0031625">
    <property type="term" value="F:ubiquitin protein ligase binding"/>
    <property type="evidence" value="ECO:0007669"/>
    <property type="project" value="InterPro"/>
</dbReference>
<evidence type="ECO:0000256" key="1">
    <source>
        <dbReference type="ARBA" id="ARBA00006019"/>
    </source>
</evidence>
<evidence type="ECO:0000256" key="2">
    <source>
        <dbReference type="ARBA" id="ARBA00022574"/>
    </source>
</evidence>
<feature type="transmembrane region" description="Helical" evidence="5">
    <location>
        <begin position="311"/>
        <end position="333"/>
    </location>
</feature>
<keyword evidence="3" id="KW-0677">Repeat</keyword>
<comment type="similarity">
    <text evidence="1">Belongs to the cullin family.</text>
</comment>
<keyword evidence="2 4" id="KW-0853">WD repeat</keyword>
<feature type="repeat" description="WD" evidence="4">
    <location>
        <begin position="801"/>
        <end position="842"/>
    </location>
</feature>
<dbReference type="PANTHER" id="PTHR22847:SF637">
    <property type="entry name" value="WD REPEAT DOMAIN 5B"/>
    <property type="match status" value="1"/>
</dbReference>
<feature type="repeat" description="WD" evidence="4">
    <location>
        <begin position="1012"/>
        <end position="1053"/>
    </location>
</feature>
<feature type="transmembrane region" description="Helical" evidence="5">
    <location>
        <begin position="139"/>
        <end position="159"/>
    </location>
</feature>